<accession>A0A0P1EZ57</accession>
<proteinExistence type="predicted"/>
<dbReference type="Proteomes" id="UP000050783">
    <property type="component" value="Unassembled WGS sequence"/>
</dbReference>
<dbReference type="Pfam" id="PF11736">
    <property type="entry name" value="DUF3299"/>
    <property type="match status" value="1"/>
</dbReference>
<name>A0A0P1EZ57_9RHOB</name>
<reference evidence="1 2" key="1">
    <citation type="submission" date="2015-09" db="EMBL/GenBank/DDBJ databases">
        <authorList>
            <consortium name="Swine Surveillance"/>
        </authorList>
    </citation>
    <scope>NUCLEOTIDE SEQUENCE [LARGE SCALE GENOMIC DNA]</scope>
    <source>
        <strain evidence="1 2">CECT 4292</strain>
    </source>
</reference>
<dbReference type="InterPro" id="IPR021727">
    <property type="entry name" value="DUF3299"/>
</dbReference>
<evidence type="ECO:0008006" key="3">
    <source>
        <dbReference type="Google" id="ProtNLM"/>
    </source>
</evidence>
<dbReference type="Gene3D" id="2.40.50.870">
    <property type="entry name" value="Protein of unknown function (DUF3299)"/>
    <property type="match status" value="1"/>
</dbReference>
<evidence type="ECO:0000313" key="2">
    <source>
        <dbReference type="Proteomes" id="UP000050783"/>
    </source>
</evidence>
<evidence type="ECO:0000313" key="1">
    <source>
        <dbReference type="EMBL" id="CUH47813.1"/>
    </source>
</evidence>
<protein>
    <recommendedName>
        <fullName evidence="3">DUF3299 domain-containing protein</fullName>
    </recommendedName>
</protein>
<dbReference type="EMBL" id="CYPU01000038">
    <property type="protein sequence ID" value="CUH47813.1"/>
    <property type="molecule type" value="Genomic_DNA"/>
</dbReference>
<dbReference type="AlphaFoldDB" id="A0A0P1EZ57"/>
<sequence>MLSMQIAECVPGNSELEGNQVLIAGYAHPVEFEFKDVKSFLLIPQLSQKCRHPTAPLPDQVISVEYPAGFDITTDPVWVTGQIFIRQSQSALAPSIYRIKAAEIVTATIPDVSAAE</sequence>
<gene>
    <name evidence="1" type="ORF">RUA4292_01989</name>
</gene>
<organism evidence="1 2">
    <name type="scientific">Ruegeria atlantica</name>
    <dbReference type="NCBI Taxonomy" id="81569"/>
    <lineage>
        <taxon>Bacteria</taxon>
        <taxon>Pseudomonadati</taxon>
        <taxon>Pseudomonadota</taxon>
        <taxon>Alphaproteobacteria</taxon>
        <taxon>Rhodobacterales</taxon>
        <taxon>Roseobacteraceae</taxon>
        <taxon>Ruegeria</taxon>
    </lineage>
</organism>